<evidence type="ECO:0000256" key="3">
    <source>
        <dbReference type="ARBA" id="ARBA00022679"/>
    </source>
</evidence>
<gene>
    <name evidence="6" type="ORF">UFOPK2214_00150</name>
</gene>
<proteinExistence type="inferred from homology"/>
<dbReference type="PANTHER" id="PTHR11265">
    <property type="entry name" value="S-ADENOSYL-METHYLTRANSFERASE MRAW"/>
    <property type="match status" value="1"/>
</dbReference>
<keyword evidence="3" id="KW-0808">Transferase</keyword>
<dbReference type="InterPro" id="IPR002903">
    <property type="entry name" value="RsmH"/>
</dbReference>
<feature type="compositionally biased region" description="Polar residues" evidence="5">
    <location>
        <begin position="357"/>
        <end position="368"/>
    </location>
</feature>
<evidence type="ECO:0000256" key="1">
    <source>
        <dbReference type="ARBA" id="ARBA00010396"/>
    </source>
</evidence>
<dbReference type="Gene3D" id="3.40.50.150">
    <property type="entry name" value="Vaccinia Virus protein VP39"/>
    <property type="match status" value="1"/>
</dbReference>
<dbReference type="EMBL" id="CAEZWJ010000003">
    <property type="protein sequence ID" value="CAB4644686.1"/>
    <property type="molecule type" value="Genomic_DNA"/>
</dbReference>
<sequence>MIADASTDLSTRLGPAVSGSFPDGTVVCINSARCHRARPRDKSGLHSLSGKLPGTAGRRSNGTGVVMNAAFVHESVMLAEIIDVFAEMNNGVFLDATLGGAGHSVALLRAHSELRLLGIDQDDVALGAAAAVLSQADCSGRATLRRARFDSLSTVVAEEGIGSLAGALFDLGVSSPQFDVAERGFSYRFDAPLDMRMDRSQNFSADDVVNGYDADALARMLRLNADERFADRIAKAIVASRPIRSTSHLSDVVSSAIPAPARRRGGHPAKRTFQAIRIEVNSELSILPIALRDAITALAPGARLAVLSYHSGEDRIVKSVMRTAETGDCTCPPNLPCGCSAVRTVKRVRVSREASKSEQQSNPRSTSARLRVVEKLSQEEMN</sequence>
<name>A0A6J6K619_9ZZZZ</name>
<dbReference type="Pfam" id="PF01795">
    <property type="entry name" value="Methyltransf_5"/>
    <property type="match status" value="1"/>
</dbReference>
<dbReference type="HAMAP" id="MF_01007">
    <property type="entry name" value="16SrRNA_methyltr_H"/>
    <property type="match status" value="1"/>
</dbReference>
<dbReference type="GO" id="GO:0005737">
    <property type="term" value="C:cytoplasm"/>
    <property type="evidence" value="ECO:0007669"/>
    <property type="project" value="TreeGrafter"/>
</dbReference>
<dbReference type="InterPro" id="IPR023397">
    <property type="entry name" value="SAM-dep_MeTrfase_MraW_recog"/>
</dbReference>
<evidence type="ECO:0000313" key="6">
    <source>
        <dbReference type="EMBL" id="CAB4644686.1"/>
    </source>
</evidence>
<dbReference type="GO" id="GO:0070475">
    <property type="term" value="P:rRNA base methylation"/>
    <property type="evidence" value="ECO:0007669"/>
    <property type="project" value="TreeGrafter"/>
</dbReference>
<dbReference type="SUPFAM" id="SSF81799">
    <property type="entry name" value="Putative methyltransferase TM0872, insert domain"/>
    <property type="match status" value="1"/>
</dbReference>
<feature type="compositionally biased region" description="Basic and acidic residues" evidence="5">
    <location>
        <begin position="371"/>
        <end position="382"/>
    </location>
</feature>
<reference evidence="6" key="1">
    <citation type="submission" date="2020-05" db="EMBL/GenBank/DDBJ databases">
        <authorList>
            <person name="Chiriac C."/>
            <person name="Salcher M."/>
            <person name="Ghai R."/>
            <person name="Kavagutti S V."/>
        </authorList>
    </citation>
    <scope>NUCLEOTIDE SEQUENCE</scope>
</reference>
<dbReference type="PANTHER" id="PTHR11265:SF0">
    <property type="entry name" value="12S RRNA N4-METHYLCYTIDINE METHYLTRANSFERASE"/>
    <property type="match status" value="1"/>
</dbReference>
<evidence type="ECO:0000256" key="5">
    <source>
        <dbReference type="SAM" id="MobiDB-lite"/>
    </source>
</evidence>
<accession>A0A6J6K619</accession>
<dbReference type="SUPFAM" id="SSF53335">
    <property type="entry name" value="S-adenosyl-L-methionine-dependent methyltransferases"/>
    <property type="match status" value="1"/>
</dbReference>
<dbReference type="GO" id="GO:0071424">
    <property type="term" value="F:rRNA (cytosine-N4-)-methyltransferase activity"/>
    <property type="evidence" value="ECO:0007669"/>
    <property type="project" value="TreeGrafter"/>
</dbReference>
<dbReference type="Gene3D" id="1.10.150.170">
    <property type="entry name" value="Putative methyltransferase TM0872, insert domain"/>
    <property type="match status" value="1"/>
</dbReference>
<feature type="region of interest" description="Disordered" evidence="5">
    <location>
        <begin position="350"/>
        <end position="382"/>
    </location>
</feature>
<organism evidence="6">
    <name type="scientific">freshwater metagenome</name>
    <dbReference type="NCBI Taxonomy" id="449393"/>
    <lineage>
        <taxon>unclassified sequences</taxon>
        <taxon>metagenomes</taxon>
        <taxon>ecological metagenomes</taxon>
    </lineage>
</organism>
<protein>
    <submittedName>
        <fullName evidence="6">Unannotated protein</fullName>
    </submittedName>
</protein>
<keyword evidence="2" id="KW-0489">Methyltransferase</keyword>
<dbReference type="AlphaFoldDB" id="A0A6J6K619"/>
<dbReference type="NCBIfam" id="TIGR00006">
    <property type="entry name" value="16S rRNA (cytosine(1402)-N(4))-methyltransferase RsmH"/>
    <property type="match status" value="1"/>
</dbReference>
<evidence type="ECO:0000256" key="2">
    <source>
        <dbReference type="ARBA" id="ARBA00022603"/>
    </source>
</evidence>
<comment type="similarity">
    <text evidence="1">Belongs to the methyltransferase superfamily. RsmH family.</text>
</comment>
<evidence type="ECO:0000256" key="4">
    <source>
        <dbReference type="ARBA" id="ARBA00022691"/>
    </source>
</evidence>
<keyword evidence="4" id="KW-0949">S-adenosyl-L-methionine</keyword>
<dbReference type="InterPro" id="IPR029063">
    <property type="entry name" value="SAM-dependent_MTases_sf"/>
</dbReference>